<organism evidence="2 3">
    <name type="scientific">Sphingobium subterraneum</name>
    <dbReference type="NCBI Taxonomy" id="627688"/>
    <lineage>
        <taxon>Bacteria</taxon>
        <taxon>Pseudomonadati</taxon>
        <taxon>Pseudomonadota</taxon>
        <taxon>Alphaproteobacteria</taxon>
        <taxon>Sphingomonadales</taxon>
        <taxon>Sphingomonadaceae</taxon>
        <taxon>Sphingobium</taxon>
    </lineage>
</organism>
<dbReference type="AlphaFoldDB" id="A0A841J0F7"/>
<protein>
    <submittedName>
        <fullName evidence="2">CelD/BcsL family acetyltransferase involved in cellulose biosynthesis</fullName>
    </submittedName>
</protein>
<evidence type="ECO:0000313" key="3">
    <source>
        <dbReference type="Proteomes" id="UP000552700"/>
    </source>
</evidence>
<evidence type="ECO:0000259" key="1">
    <source>
        <dbReference type="Pfam" id="PF13480"/>
    </source>
</evidence>
<feature type="domain" description="BioF2-like acetyltransferase" evidence="1">
    <location>
        <begin position="183"/>
        <end position="324"/>
    </location>
</feature>
<dbReference type="EMBL" id="JACIJP010000002">
    <property type="protein sequence ID" value="MBB6124184.1"/>
    <property type="molecule type" value="Genomic_DNA"/>
</dbReference>
<dbReference type="Proteomes" id="UP000552700">
    <property type="component" value="Unassembled WGS sequence"/>
</dbReference>
<sequence>MTLVVTLEPVTDIAALEQRWRALETHCVASFFLGWTWMGSWLSACVEGTAPLPDLLAVQRGGEDVALALVGHSVERRTFGRARTWWLNQAGHGDADRPFIEYNGLLVRAQDANEAARAAWDAIMTRRDWSALMLSGMAPDDALLTAAPAVRRRTLRDSSPAYFMDLHAVRAAKGDALSLLSSNTRSQIKRSIKDQPGDIVIDRAQDDATVTDWLAEMKQMNSGRHADNAWDLPIFQRFAAHITRAGMAGGSVELLRLCCSNAALGYLLNFVHNGCAMNYQSAFAEPLTPRSKPGLMCHMAAASRYADAGLERYSLLAGKDRYKQSLSTGAEELHWLRLERFTPALEAEACVRRILRR</sequence>
<dbReference type="InterPro" id="IPR016181">
    <property type="entry name" value="Acyl_CoA_acyltransferase"/>
</dbReference>
<evidence type="ECO:0000313" key="2">
    <source>
        <dbReference type="EMBL" id="MBB6124184.1"/>
    </source>
</evidence>
<dbReference type="Pfam" id="PF13480">
    <property type="entry name" value="Acetyltransf_6"/>
    <property type="match status" value="1"/>
</dbReference>
<name>A0A841J0F7_9SPHN</name>
<comment type="caution">
    <text evidence="2">The sequence shown here is derived from an EMBL/GenBank/DDBJ whole genome shotgun (WGS) entry which is preliminary data.</text>
</comment>
<keyword evidence="3" id="KW-1185">Reference proteome</keyword>
<dbReference type="RefSeq" id="WP_184079890.1">
    <property type="nucleotide sequence ID" value="NZ_JACIJP010000002.1"/>
</dbReference>
<proteinExistence type="predicted"/>
<gene>
    <name evidence="2" type="ORF">FHS92_001913</name>
</gene>
<dbReference type="Gene3D" id="3.40.630.30">
    <property type="match status" value="1"/>
</dbReference>
<dbReference type="InterPro" id="IPR038740">
    <property type="entry name" value="BioF2-like_GNAT_dom"/>
</dbReference>
<accession>A0A841J0F7</accession>
<keyword evidence="2" id="KW-0808">Transferase</keyword>
<dbReference type="GO" id="GO:0016740">
    <property type="term" value="F:transferase activity"/>
    <property type="evidence" value="ECO:0007669"/>
    <property type="project" value="UniProtKB-KW"/>
</dbReference>
<reference evidence="2 3" key="1">
    <citation type="submission" date="2020-08" db="EMBL/GenBank/DDBJ databases">
        <title>Genomic Encyclopedia of Type Strains, Phase IV (KMG-IV): sequencing the most valuable type-strain genomes for metagenomic binning, comparative biology and taxonomic classification.</title>
        <authorList>
            <person name="Goeker M."/>
        </authorList>
    </citation>
    <scope>NUCLEOTIDE SEQUENCE [LARGE SCALE GENOMIC DNA]</scope>
    <source>
        <strain evidence="2 3">DSM 102255</strain>
    </source>
</reference>
<dbReference type="SUPFAM" id="SSF55729">
    <property type="entry name" value="Acyl-CoA N-acyltransferases (Nat)"/>
    <property type="match status" value="1"/>
</dbReference>